<dbReference type="AlphaFoldDB" id="A0A4U3L3T5"/>
<dbReference type="OrthoDB" id="1376341at2"/>
<organism evidence="1 2">
    <name type="scientific">Ilyomonas limi</name>
    <dbReference type="NCBI Taxonomy" id="2575867"/>
    <lineage>
        <taxon>Bacteria</taxon>
        <taxon>Pseudomonadati</taxon>
        <taxon>Bacteroidota</taxon>
        <taxon>Chitinophagia</taxon>
        <taxon>Chitinophagales</taxon>
        <taxon>Chitinophagaceae</taxon>
        <taxon>Ilyomonas</taxon>
    </lineage>
</organism>
<sequence>MNNLKFDYIETYSFQRGAEHEENLKVIRPGYDELKVRKEKQNNLTPAEEKVAFPNCILFHGSLNISLTTKDNFIRQVKRQPFSAR</sequence>
<name>A0A4U3L3T5_9BACT</name>
<protein>
    <submittedName>
        <fullName evidence="1">Uncharacterized protein</fullName>
    </submittedName>
</protein>
<dbReference type="EMBL" id="SZQL01000008">
    <property type="protein sequence ID" value="TKK68246.1"/>
    <property type="molecule type" value="Genomic_DNA"/>
</dbReference>
<reference evidence="1 2" key="1">
    <citation type="submission" date="2019-05" db="EMBL/GenBank/DDBJ databases">
        <title>Panacibacter sp. strain 17mud1-8 Genome sequencing and assembly.</title>
        <authorList>
            <person name="Chhetri G."/>
        </authorList>
    </citation>
    <scope>NUCLEOTIDE SEQUENCE [LARGE SCALE GENOMIC DNA]</scope>
    <source>
        <strain evidence="1 2">17mud1-8</strain>
    </source>
</reference>
<dbReference type="Proteomes" id="UP000305848">
    <property type="component" value="Unassembled WGS sequence"/>
</dbReference>
<keyword evidence="2" id="KW-1185">Reference proteome</keyword>
<gene>
    <name evidence="1" type="ORF">FC093_11465</name>
</gene>
<evidence type="ECO:0000313" key="1">
    <source>
        <dbReference type="EMBL" id="TKK68246.1"/>
    </source>
</evidence>
<proteinExistence type="predicted"/>
<comment type="caution">
    <text evidence="1">The sequence shown here is derived from an EMBL/GenBank/DDBJ whole genome shotgun (WGS) entry which is preliminary data.</text>
</comment>
<accession>A0A4U3L3T5</accession>
<dbReference type="RefSeq" id="WP_137261925.1">
    <property type="nucleotide sequence ID" value="NZ_SZQL01000008.1"/>
</dbReference>
<evidence type="ECO:0000313" key="2">
    <source>
        <dbReference type="Proteomes" id="UP000305848"/>
    </source>
</evidence>